<dbReference type="AlphaFoldDB" id="A0A2M7G5B9"/>
<dbReference type="InterPro" id="IPR008258">
    <property type="entry name" value="Transglycosylase_SLT_dom_1"/>
</dbReference>
<dbReference type="Proteomes" id="UP000231019">
    <property type="component" value="Unassembled WGS sequence"/>
</dbReference>
<dbReference type="EMBL" id="PFFQ01000027">
    <property type="protein sequence ID" value="PIW17154.1"/>
    <property type="molecule type" value="Genomic_DNA"/>
</dbReference>
<accession>A0A2M7G5B9</accession>
<proteinExistence type="predicted"/>
<dbReference type="Pfam" id="PF01464">
    <property type="entry name" value="SLT"/>
    <property type="match status" value="1"/>
</dbReference>
<feature type="region of interest" description="Disordered" evidence="1">
    <location>
        <begin position="140"/>
        <end position="163"/>
    </location>
</feature>
<evidence type="ECO:0000313" key="3">
    <source>
        <dbReference type="EMBL" id="PIW17154.1"/>
    </source>
</evidence>
<dbReference type="Gene3D" id="1.10.530.10">
    <property type="match status" value="1"/>
</dbReference>
<evidence type="ECO:0000259" key="2">
    <source>
        <dbReference type="Pfam" id="PF01464"/>
    </source>
</evidence>
<comment type="caution">
    <text evidence="3">The sequence shown here is derived from an EMBL/GenBank/DDBJ whole genome shotgun (WGS) entry which is preliminary data.</text>
</comment>
<organism evidence="3 4">
    <name type="scientific">bacterium (Candidatus Blackallbacteria) CG17_big_fil_post_rev_8_21_14_2_50_48_46</name>
    <dbReference type="NCBI Taxonomy" id="2014261"/>
    <lineage>
        <taxon>Bacteria</taxon>
        <taxon>Candidatus Blackallbacteria</taxon>
    </lineage>
</organism>
<name>A0A2M7G5B9_9BACT</name>
<feature type="domain" description="Transglycosylase SLT" evidence="2">
    <location>
        <begin position="115"/>
        <end position="233"/>
    </location>
</feature>
<protein>
    <recommendedName>
        <fullName evidence="2">Transglycosylase SLT domain-containing protein</fullName>
    </recommendedName>
</protein>
<gene>
    <name evidence="3" type="ORF">COW36_09870</name>
</gene>
<feature type="region of interest" description="Disordered" evidence="1">
    <location>
        <begin position="1"/>
        <end position="34"/>
    </location>
</feature>
<evidence type="ECO:0000313" key="4">
    <source>
        <dbReference type="Proteomes" id="UP000231019"/>
    </source>
</evidence>
<reference evidence="3 4" key="1">
    <citation type="submission" date="2017-09" db="EMBL/GenBank/DDBJ databases">
        <title>Depth-based differentiation of microbial function through sediment-hosted aquifers and enrichment of novel symbionts in the deep terrestrial subsurface.</title>
        <authorList>
            <person name="Probst A.J."/>
            <person name="Ladd B."/>
            <person name="Jarett J.K."/>
            <person name="Geller-Mcgrath D.E."/>
            <person name="Sieber C.M."/>
            <person name="Emerson J.B."/>
            <person name="Anantharaman K."/>
            <person name="Thomas B.C."/>
            <person name="Malmstrom R."/>
            <person name="Stieglmeier M."/>
            <person name="Klingl A."/>
            <person name="Woyke T."/>
            <person name="Ryan C.M."/>
            <person name="Banfield J.F."/>
        </authorList>
    </citation>
    <scope>NUCLEOTIDE SEQUENCE [LARGE SCALE GENOMIC DNA]</scope>
    <source>
        <strain evidence="3">CG17_big_fil_post_rev_8_21_14_2_50_48_46</strain>
    </source>
</reference>
<sequence>MVDGIRRTGSLAPSTSVRPPSRPVQQGQTLEGPMQMPASSAQLNYSADVNKTGRFAVHGSAATELRFPERSAADPVTKETLMGAIAADNGPGGLASKLSNSKNRATFEKIAETCIKVGEKENVDPRILFAMAMQESDCGLNTKHSSSAQGITGMKPSSAPNRSARTQLGNYEVCLTQTARYLKGQLVRELNAKGHSSVSAADVAPGANNNDTAKLLFSYRFGAGALNQKLRKNTVEGLVRHSDYSNVFRHMNDMGLPRS</sequence>
<dbReference type="InterPro" id="IPR023346">
    <property type="entry name" value="Lysozyme-like_dom_sf"/>
</dbReference>
<dbReference type="SUPFAM" id="SSF53955">
    <property type="entry name" value="Lysozyme-like"/>
    <property type="match status" value="1"/>
</dbReference>
<evidence type="ECO:0000256" key="1">
    <source>
        <dbReference type="SAM" id="MobiDB-lite"/>
    </source>
</evidence>